<feature type="compositionally biased region" description="Basic and acidic residues" evidence="1">
    <location>
        <begin position="50"/>
        <end position="61"/>
    </location>
</feature>
<keyword evidence="4" id="KW-1185">Reference proteome</keyword>
<evidence type="ECO:0000256" key="2">
    <source>
        <dbReference type="SAM" id="Phobius"/>
    </source>
</evidence>
<feature type="region of interest" description="Disordered" evidence="1">
    <location>
        <begin position="165"/>
        <end position="193"/>
    </location>
</feature>
<evidence type="ECO:0000313" key="4">
    <source>
        <dbReference type="Proteomes" id="UP001218218"/>
    </source>
</evidence>
<gene>
    <name evidence="3" type="ORF">DFH08DRAFT_1077639</name>
</gene>
<evidence type="ECO:0000313" key="3">
    <source>
        <dbReference type="EMBL" id="KAJ7353512.1"/>
    </source>
</evidence>
<keyword evidence="2" id="KW-0472">Membrane</keyword>
<accession>A0AAD7AAQ9</accession>
<evidence type="ECO:0000256" key="1">
    <source>
        <dbReference type="SAM" id="MobiDB-lite"/>
    </source>
</evidence>
<dbReference type="Proteomes" id="UP001218218">
    <property type="component" value="Unassembled WGS sequence"/>
</dbReference>
<name>A0AAD7AAQ9_9AGAR</name>
<reference evidence="3" key="1">
    <citation type="submission" date="2023-03" db="EMBL/GenBank/DDBJ databases">
        <title>Massive genome expansion in bonnet fungi (Mycena s.s.) driven by repeated elements and novel gene families across ecological guilds.</title>
        <authorList>
            <consortium name="Lawrence Berkeley National Laboratory"/>
            <person name="Harder C.B."/>
            <person name="Miyauchi S."/>
            <person name="Viragh M."/>
            <person name="Kuo A."/>
            <person name="Thoen E."/>
            <person name="Andreopoulos B."/>
            <person name="Lu D."/>
            <person name="Skrede I."/>
            <person name="Drula E."/>
            <person name="Henrissat B."/>
            <person name="Morin E."/>
            <person name="Kohler A."/>
            <person name="Barry K."/>
            <person name="LaButti K."/>
            <person name="Morin E."/>
            <person name="Salamov A."/>
            <person name="Lipzen A."/>
            <person name="Mereny Z."/>
            <person name="Hegedus B."/>
            <person name="Baldrian P."/>
            <person name="Stursova M."/>
            <person name="Weitz H."/>
            <person name="Taylor A."/>
            <person name="Grigoriev I.V."/>
            <person name="Nagy L.G."/>
            <person name="Martin F."/>
            <person name="Kauserud H."/>
        </authorList>
    </citation>
    <scope>NUCLEOTIDE SEQUENCE</scope>
    <source>
        <strain evidence="3">CBHHK002</strain>
    </source>
</reference>
<dbReference type="EMBL" id="JARIHO010000011">
    <property type="protein sequence ID" value="KAJ7353512.1"/>
    <property type="molecule type" value="Genomic_DNA"/>
</dbReference>
<proteinExistence type="predicted"/>
<dbReference type="PROSITE" id="PS51257">
    <property type="entry name" value="PROKAR_LIPOPROTEIN"/>
    <property type="match status" value="1"/>
</dbReference>
<sequence length="208" mass="22685">MPALLTKREAPRIGGSEGGFIGLVVGLIVIILGSCVAIYFLLRDHAPSDRDREIRREEGRSPSRKPWSEKLGGFFGRGPGSATANAKRNSKSGHGWIQASGDAWEADEAERRGRGEEMVAVDAPFKPPMVDPYAPEHNSYSYESTDSVSYDMGGERYTPIIPAFHIPRSASPDSSAPSTVKEQQSKDRHFSVDSVKTFEGGTKFIEGL</sequence>
<dbReference type="AlphaFoldDB" id="A0AAD7AAQ9"/>
<protein>
    <submittedName>
        <fullName evidence="3">Uncharacterized protein</fullName>
    </submittedName>
</protein>
<organism evidence="3 4">
    <name type="scientific">Mycena albidolilacea</name>
    <dbReference type="NCBI Taxonomy" id="1033008"/>
    <lineage>
        <taxon>Eukaryota</taxon>
        <taxon>Fungi</taxon>
        <taxon>Dikarya</taxon>
        <taxon>Basidiomycota</taxon>
        <taxon>Agaricomycotina</taxon>
        <taxon>Agaricomycetes</taxon>
        <taxon>Agaricomycetidae</taxon>
        <taxon>Agaricales</taxon>
        <taxon>Marasmiineae</taxon>
        <taxon>Mycenaceae</taxon>
        <taxon>Mycena</taxon>
    </lineage>
</organism>
<feature type="transmembrane region" description="Helical" evidence="2">
    <location>
        <begin position="20"/>
        <end position="42"/>
    </location>
</feature>
<comment type="caution">
    <text evidence="3">The sequence shown here is derived from an EMBL/GenBank/DDBJ whole genome shotgun (WGS) entry which is preliminary data.</text>
</comment>
<keyword evidence="2" id="KW-0812">Transmembrane</keyword>
<feature type="compositionally biased region" description="Low complexity" evidence="1">
    <location>
        <begin position="169"/>
        <end position="178"/>
    </location>
</feature>
<feature type="region of interest" description="Disordered" evidence="1">
    <location>
        <begin position="50"/>
        <end position="115"/>
    </location>
</feature>
<keyword evidence="2" id="KW-1133">Transmembrane helix</keyword>